<organism evidence="6 9">
    <name type="scientific">Antrihabitans spumae</name>
    <dbReference type="NCBI Taxonomy" id="3373370"/>
    <lineage>
        <taxon>Bacteria</taxon>
        <taxon>Bacillati</taxon>
        <taxon>Actinomycetota</taxon>
        <taxon>Actinomycetes</taxon>
        <taxon>Mycobacteriales</taxon>
        <taxon>Nocardiaceae</taxon>
        <taxon>Antrihabitans</taxon>
    </lineage>
</organism>
<dbReference type="Pfam" id="PF02547">
    <property type="entry name" value="Queuosine_synth"/>
    <property type="match status" value="1"/>
</dbReference>
<dbReference type="Gene3D" id="2.40.10.240">
    <property type="entry name" value="QueA-like"/>
    <property type="match status" value="1"/>
</dbReference>
<dbReference type="InterPro" id="IPR042118">
    <property type="entry name" value="QueA_dom1"/>
</dbReference>
<dbReference type="PANTHER" id="PTHR30307">
    <property type="entry name" value="S-ADENOSYLMETHIONINE:TRNA RIBOSYLTRANSFERASE-ISOMERASE"/>
    <property type="match status" value="1"/>
</dbReference>
<feature type="compositionally biased region" description="Basic and acidic residues" evidence="5">
    <location>
        <begin position="106"/>
        <end position="122"/>
    </location>
</feature>
<evidence type="ECO:0000256" key="5">
    <source>
        <dbReference type="SAM" id="MobiDB-lite"/>
    </source>
</evidence>
<dbReference type="Proteomes" id="UP001609219">
    <property type="component" value="Unassembled WGS sequence"/>
</dbReference>
<comment type="caution">
    <text evidence="6">The sequence shown here is derived from an EMBL/GenBank/DDBJ whole genome shotgun (WGS) entry which is preliminary data.</text>
</comment>
<dbReference type="EMBL" id="JBIMSP010000012">
    <property type="protein sequence ID" value="MFH5242201.1"/>
    <property type="molecule type" value="Genomic_DNA"/>
</dbReference>
<keyword evidence="4" id="KW-0671">Queuosine biosynthesis</keyword>
<protein>
    <submittedName>
        <fullName evidence="6">S-adenosylmethionine:tRNA ribosyltransferase-isomerase</fullName>
    </submittedName>
</protein>
<evidence type="ECO:0000256" key="3">
    <source>
        <dbReference type="ARBA" id="ARBA00022691"/>
    </source>
</evidence>
<keyword evidence="1" id="KW-0963">Cytoplasm</keyword>
<feature type="region of interest" description="Disordered" evidence="5">
    <location>
        <begin position="92"/>
        <end position="132"/>
    </location>
</feature>
<dbReference type="Gene3D" id="3.40.1780.10">
    <property type="entry name" value="QueA-like"/>
    <property type="match status" value="1"/>
</dbReference>
<sequence>MTVTVHEPTFALPPDREASGPPESRGLARDDVALLVSDRNTITHARFHELGTFLVPGDLVVVNNSATLSAAVDARLGTRDVVLHFSTWLDDNDSPRSARPAIDSPRSARPDRSWVVEIRSPDRTPASGTDIGSGARLLGPGGLVVTLRRPWLDGSDRLWVADIAGTDSVVDYLARWGRPITYAYLRDRWSASYYRTAFGLFPGSAEMPSAARPFTDRLVTELASSGISFAPITLHTGVSSPEAGEPPSPERFAVSAATARIVNETRASGGRVVAVGTTVTRALESVVDSDGRANAAAGWTDLVLAQDRPTRLVDGLITGWHAPGASHLNLLEAVVGVESVRRAYDSALAGDYLWHEFGDSALLLRS</sequence>
<evidence type="ECO:0000313" key="9">
    <source>
        <dbReference type="Proteomes" id="UP001609219"/>
    </source>
</evidence>
<dbReference type="RefSeq" id="WP_395124224.1">
    <property type="nucleotide sequence ID" value="NZ_JBIMSN010000126.1"/>
</dbReference>
<keyword evidence="2" id="KW-0808">Transferase</keyword>
<dbReference type="InterPro" id="IPR003699">
    <property type="entry name" value="QueA"/>
</dbReference>
<reference evidence="8 9" key="1">
    <citation type="submission" date="2024-10" db="EMBL/GenBank/DDBJ databases">
        <authorList>
            <person name="Riesco R."/>
        </authorList>
    </citation>
    <scope>NUCLEOTIDE SEQUENCE [LARGE SCALE GENOMIC DNA]</scope>
    <source>
        <strain evidence="7 8">NCIMB 15448</strain>
        <strain evidence="6 9">NCIMB 15450</strain>
    </source>
</reference>
<evidence type="ECO:0000256" key="2">
    <source>
        <dbReference type="ARBA" id="ARBA00022679"/>
    </source>
</evidence>
<gene>
    <name evidence="7" type="ORF">ACHIPV_09930</name>
    <name evidence="6" type="ORF">ACHIRB_25835</name>
</gene>
<dbReference type="InterPro" id="IPR036100">
    <property type="entry name" value="QueA_sf"/>
</dbReference>
<evidence type="ECO:0000256" key="4">
    <source>
        <dbReference type="ARBA" id="ARBA00022785"/>
    </source>
</evidence>
<name>A0ABW7KB46_9NOCA</name>
<accession>A0ABW7KB46</accession>
<dbReference type="PANTHER" id="PTHR30307:SF0">
    <property type="entry name" value="S-ADENOSYLMETHIONINE:TRNA RIBOSYLTRANSFERASE-ISOMERASE"/>
    <property type="match status" value="1"/>
</dbReference>
<evidence type="ECO:0000256" key="1">
    <source>
        <dbReference type="ARBA" id="ARBA00022490"/>
    </source>
</evidence>
<evidence type="ECO:0000313" key="7">
    <source>
        <dbReference type="EMBL" id="MFH5242201.1"/>
    </source>
</evidence>
<evidence type="ECO:0000313" key="6">
    <source>
        <dbReference type="EMBL" id="MFH5231964.1"/>
    </source>
</evidence>
<keyword evidence="3" id="KW-0949">S-adenosyl-L-methionine</keyword>
<evidence type="ECO:0000313" key="8">
    <source>
        <dbReference type="Proteomes" id="UP001609176"/>
    </source>
</evidence>
<keyword evidence="9" id="KW-1185">Reference proteome</keyword>
<dbReference type="InterPro" id="IPR042119">
    <property type="entry name" value="QueA_dom2"/>
</dbReference>
<dbReference type="SUPFAM" id="SSF111337">
    <property type="entry name" value="QueA-like"/>
    <property type="match status" value="1"/>
</dbReference>
<feature type="region of interest" description="Disordered" evidence="5">
    <location>
        <begin position="1"/>
        <end position="26"/>
    </location>
</feature>
<dbReference type="Proteomes" id="UP001609176">
    <property type="component" value="Unassembled WGS sequence"/>
</dbReference>
<dbReference type="EMBL" id="JBIMSN010000126">
    <property type="protein sequence ID" value="MFH5231964.1"/>
    <property type="molecule type" value="Genomic_DNA"/>
</dbReference>
<proteinExistence type="predicted"/>